<accession>A0A926HZ90</accession>
<gene>
    <name evidence="1" type="ORF">H8698_13125</name>
</gene>
<dbReference type="PANTHER" id="PTHR32305">
    <property type="match status" value="1"/>
</dbReference>
<name>A0A926HZ90_9FIRM</name>
<keyword evidence="2" id="KW-1185">Reference proteome</keyword>
<dbReference type="AlphaFoldDB" id="A0A926HZ90"/>
<dbReference type="PANTHER" id="PTHR32305:SF15">
    <property type="entry name" value="PROTEIN RHSA-RELATED"/>
    <property type="match status" value="1"/>
</dbReference>
<dbReference type="InterPro" id="IPR050708">
    <property type="entry name" value="T6SS_VgrG/RHS"/>
</dbReference>
<feature type="non-terminal residue" evidence="1">
    <location>
        <position position="1"/>
    </location>
</feature>
<comment type="caution">
    <text evidence="1">The sequence shown here is derived from an EMBL/GenBank/DDBJ whole genome shotgun (WGS) entry which is preliminary data.</text>
</comment>
<dbReference type="SUPFAM" id="SSF53474">
    <property type="entry name" value="alpha/beta-Hydrolases"/>
    <property type="match status" value="1"/>
</dbReference>
<dbReference type="InterPro" id="IPR022385">
    <property type="entry name" value="Rhs_assc_core"/>
</dbReference>
<dbReference type="InterPro" id="IPR029058">
    <property type="entry name" value="AB_hydrolase_fold"/>
</dbReference>
<evidence type="ECO:0000313" key="1">
    <source>
        <dbReference type="EMBL" id="MBC8541909.1"/>
    </source>
</evidence>
<dbReference type="EMBL" id="JACRSU010000011">
    <property type="protein sequence ID" value="MBC8541909.1"/>
    <property type="molecule type" value="Genomic_DNA"/>
</dbReference>
<dbReference type="RefSeq" id="WP_249313885.1">
    <property type="nucleotide sequence ID" value="NZ_JACRSU010000011.1"/>
</dbReference>
<sequence>PEGFRSSKTAGGKTTCFYWDRGYTINESDGTNFTARNTIGIGGIIARKTSAATTYLAKDIHGDTAYTLNTNGTKDAGYRYFAFGEQWSHSGSQDNPYRYCGEYIDNETGFIYLRNRYYDPKLGRFISEDPAKSGSNWYVYCENNPLKFVDPWGLEPSGMSYYIVVFAGINTNQGSFEYVGEEIKSQILNQSPNSVVNVNTIYPYDDSISGGLIDDSIQVGINALNLPGNAVKDMAQQVINGYNGEEVVNFVGYSGGGVAASRTAEQLNEDGWGASINKIIRVGSPNLYVGNWFVNRTVDLALIDDPIQTITFTRGRMYTPPIKHYIYDLTTNGNGFNKHTQYWNPWNRNLNKTVAHIVYNMR</sequence>
<protein>
    <submittedName>
        <fullName evidence="1">RHS repeat-associated core domain-containing protein</fullName>
    </submittedName>
</protein>
<dbReference type="Gene3D" id="3.40.50.1820">
    <property type="entry name" value="alpha/beta hydrolase"/>
    <property type="match status" value="1"/>
</dbReference>
<evidence type="ECO:0000313" key="2">
    <source>
        <dbReference type="Proteomes" id="UP000611762"/>
    </source>
</evidence>
<organism evidence="1 2">
    <name type="scientific">Congzhengia minquanensis</name>
    <dbReference type="NCBI Taxonomy" id="2763657"/>
    <lineage>
        <taxon>Bacteria</taxon>
        <taxon>Bacillati</taxon>
        <taxon>Bacillota</taxon>
        <taxon>Clostridia</taxon>
        <taxon>Eubacteriales</taxon>
        <taxon>Oscillospiraceae</taxon>
        <taxon>Congzhengia</taxon>
    </lineage>
</organism>
<proteinExistence type="predicted"/>
<dbReference type="Gene3D" id="2.180.10.10">
    <property type="entry name" value="RHS repeat-associated core"/>
    <property type="match status" value="1"/>
</dbReference>
<reference evidence="1" key="1">
    <citation type="submission" date="2020-08" db="EMBL/GenBank/DDBJ databases">
        <title>Genome public.</title>
        <authorList>
            <person name="Liu C."/>
            <person name="Sun Q."/>
        </authorList>
    </citation>
    <scope>NUCLEOTIDE SEQUENCE</scope>
    <source>
        <strain evidence="1">H8</strain>
    </source>
</reference>
<dbReference type="NCBIfam" id="TIGR03696">
    <property type="entry name" value="Rhs_assc_core"/>
    <property type="match status" value="1"/>
</dbReference>
<dbReference type="Proteomes" id="UP000611762">
    <property type="component" value="Unassembled WGS sequence"/>
</dbReference>